<protein>
    <submittedName>
        <fullName evidence="1">Uncharacterized protein</fullName>
    </submittedName>
</protein>
<dbReference type="InterPro" id="IPR043502">
    <property type="entry name" value="DNA/RNA_pol_sf"/>
</dbReference>
<dbReference type="Gene3D" id="3.10.10.10">
    <property type="entry name" value="HIV Type 1 Reverse Transcriptase, subunit A, domain 1"/>
    <property type="match status" value="1"/>
</dbReference>
<dbReference type="GO" id="GO:0071897">
    <property type="term" value="P:DNA biosynthetic process"/>
    <property type="evidence" value="ECO:0007669"/>
    <property type="project" value="UniProtKB-ARBA"/>
</dbReference>
<evidence type="ECO:0000313" key="2">
    <source>
        <dbReference type="Proteomes" id="UP001458880"/>
    </source>
</evidence>
<dbReference type="SUPFAM" id="SSF56672">
    <property type="entry name" value="DNA/RNA polymerases"/>
    <property type="match status" value="1"/>
</dbReference>
<evidence type="ECO:0000313" key="1">
    <source>
        <dbReference type="EMBL" id="KAK9674809.1"/>
    </source>
</evidence>
<sequence>MSIDELGCTNKLTVEIPDSGVPVSSKAYKSSPEDRRIIKDTISEWKRVGIVSETTSPYASPVIVVRRADGSKRVVVDFRRLNSQTIRLHYPTPSMDEQFEKLAGNKMFTTLDLSSGYAEYGRAI</sequence>
<reference evidence="1 2" key="1">
    <citation type="journal article" date="2024" name="BMC Genomics">
        <title>De novo assembly and annotation of Popillia japonica's genome with initial clues to its potential as an invasive pest.</title>
        <authorList>
            <person name="Cucini C."/>
            <person name="Boschi S."/>
            <person name="Funari R."/>
            <person name="Cardaioli E."/>
            <person name="Iannotti N."/>
            <person name="Marturano G."/>
            <person name="Paoli F."/>
            <person name="Bruttini M."/>
            <person name="Carapelli A."/>
            <person name="Frati F."/>
            <person name="Nardi F."/>
        </authorList>
    </citation>
    <scope>NUCLEOTIDE SEQUENCE [LARGE SCALE GENOMIC DNA]</scope>
    <source>
        <strain evidence="1">DMR45628</strain>
    </source>
</reference>
<dbReference type="InterPro" id="IPR043128">
    <property type="entry name" value="Rev_trsase/Diguanyl_cyclase"/>
</dbReference>
<dbReference type="Proteomes" id="UP001458880">
    <property type="component" value="Unassembled WGS sequence"/>
</dbReference>
<dbReference type="PANTHER" id="PTHR24559:SF444">
    <property type="entry name" value="REVERSE TRANSCRIPTASE DOMAIN-CONTAINING PROTEIN"/>
    <property type="match status" value="1"/>
</dbReference>
<gene>
    <name evidence="1" type="ORF">QE152_g40838</name>
</gene>
<dbReference type="Gene3D" id="3.30.70.270">
    <property type="match status" value="1"/>
</dbReference>
<accession>A0AAW1HF72</accession>
<proteinExistence type="predicted"/>
<dbReference type="EMBL" id="JASPKY010001498">
    <property type="protein sequence ID" value="KAK9674809.1"/>
    <property type="molecule type" value="Genomic_DNA"/>
</dbReference>
<dbReference type="PANTHER" id="PTHR24559">
    <property type="entry name" value="TRANSPOSON TY3-I GAG-POL POLYPROTEIN"/>
    <property type="match status" value="1"/>
</dbReference>
<organism evidence="1 2">
    <name type="scientific">Popillia japonica</name>
    <name type="common">Japanese beetle</name>
    <dbReference type="NCBI Taxonomy" id="7064"/>
    <lineage>
        <taxon>Eukaryota</taxon>
        <taxon>Metazoa</taxon>
        <taxon>Ecdysozoa</taxon>
        <taxon>Arthropoda</taxon>
        <taxon>Hexapoda</taxon>
        <taxon>Insecta</taxon>
        <taxon>Pterygota</taxon>
        <taxon>Neoptera</taxon>
        <taxon>Endopterygota</taxon>
        <taxon>Coleoptera</taxon>
        <taxon>Polyphaga</taxon>
        <taxon>Scarabaeiformia</taxon>
        <taxon>Scarabaeidae</taxon>
        <taxon>Rutelinae</taxon>
        <taxon>Popillia</taxon>
    </lineage>
</organism>
<dbReference type="AlphaFoldDB" id="A0AAW1HF72"/>
<keyword evidence="2" id="KW-1185">Reference proteome</keyword>
<dbReference type="InterPro" id="IPR053134">
    <property type="entry name" value="RNA-dir_DNA_polymerase"/>
</dbReference>
<comment type="caution">
    <text evidence="1">The sequence shown here is derived from an EMBL/GenBank/DDBJ whole genome shotgun (WGS) entry which is preliminary data.</text>
</comment>
<name>A0AAW1HF72_POPJA</name>